<accession>A0A0V0RTW5</accession>
<reference evidence="1 2" key="1">
    <citation type="submission" date="2015-01" db="EMBL/GenBank/DDBJ databases">
        <title>Evolution of Trichinella species and genotypes.</title>
        <authorList>
            <person name="Korhonen P.K."/>
            <person name="Edoardo P."/>
            <person name="Giuseppe L.R."/>
            <person name="Gasser R.B."/>
        </authorList>
    </citation>
    <scope>NUCLEOTIDE SEQUENCE [LARGE SCALE GENOMIC DNA]</scope>
    <source>
        <strain evidence="1">ISS37</strain>
    </source>
</reference>
<comment type="caution">
    <text evidence="1">The sequence shown here is derived from an EMBL/GenBank/DDBJ whole genome shotgun (WGS) entry which is preliminary data.</text>
</comment>
<sequence length="68" mass="7770">MRSLACFANAFSEKQLSMLISLCFRLLEQADVFVEQLCQASKGHLTKLLTSANWSGHHERNSHVYCLR</sequence>
<keyword evidence="2" id="KW-1185">Reference proteome</keyword>
<organism evidence="1 2">
    <name type="scientific">Trichinella nelsoni</name>
    <dbReference type="NCBI Taxonomy" id="6336"/>
    <lineage>
        <taxon>Eukaryota</taxon>
        <taxon>Metazoa</taxon>
        <taxon>Ecdysozoa</taxon>
        <taxon>Nematoda</taxon>
        <taxon>Enoplea</taxon>
        <taxon>Dorylaimia</taxon>
        <taxon>Trichinellida</taxon>
        <taxon>Trichinellidae</taxon>
        <taxon>Trichinella</taxon>
    </lineage>
</organism>
<dbReference type="OrthoDB" id="10272478at2759"/>
<gene>
    <name evidence="1" type="ORF">T07_14849</name>
</gene>
<dbReference type="Proteomes" id="UP000054630">
    <property type="component" value="Unassembled WGS sequence"/>
</dbReference>
<evidence type="ECO:0000313" key="2">
    <source>
        <dbReference type="Proteomes" id="UP000054630"/>
    </source>
</evidence>
<name>A0A0V0RTW5_9BILA</name>
<evidence type="ECO:0000313" key="1">
    <source>
        <dbReference type="EMBL" id="KRX17908.1"/>
    </source>
</evidence>
<proteinExistence type="predicted"/>
<protein>
    <submittedName>
        <fullName evidence="1">Uncharacterized protein</fullName>
    </submittedName>
</protein>
<dbReference type="EMBL" id="JYDL01000080">
    <property type="protein sequence ID" value="KRX17908.1"/>
    <property type="molecule type" value="Genomic_DNA"/>
</dbReference>
<dbReference type="AlphaFoldDB" id="A0A0V0RTW5"/>